<accession>A0A8H6CP36</accession>
<gene>
    <name evidence="1" type="ORF">HO173_012270</name>
</gene>
<keyword evidence="2" id="KW-1185">Reference proteome</keyword>
<dbReference type="GeneID" id="59293906"/>
<evidence type="ECO:0000313" key="1">
    <source>
        <dbReference type="EMBL" id="KAF6226766.1"/>
    </source>
</evidence>
<proteinExistence type="predicted"/>
<dbReference type="AlphaFoldDB" id="A0A8H6CP36"/>
<sequence>MEEESDRDAQAVPLLNATSFGAIDLALGRQPIGMPFHAEVDLTQAIEAPCQTLKQQRRTTMYVPPASYFGVACRRRYPRALRERSRSRGSTPDGAEWLWGEGRGYGLGRWARWKKRFWWCR</sequence>
<evidence type="ECO:0000313" key="2">
    <source>
        <dbReference type="Proteomes" id="UP000578531"/>
    </source>
</evidence>
<comment type="caution">
    <text evidence="1">The sequence shown here is derived from an EMBL/GenBank/DDBJ whole genome shotgun (WGS) entry which is preliminary data.</text>
</comment>
<protein>
    <submittedName>
        <fullName evidence="1">Uncharacterized protein</fullName>
    </submittedName>
</protein>
<organism evidence="1 2">
    <name type="scientific">Letharia columbiana</name>
    <dbReference type="NCBI Taxonomy" id="112416"/>
    <lineage>
        <taxon>Eukaryota</taxon>
        <taxon>Fungi</taxon>
        <taxon>Dikarya</taxon>
        <taxon>Ascomycota</taxon>
        <taxon>Pezizomycotina</taxon>
        <taxon>Lecanoromycetes</taxon>
        <taxon>OSLEUM clade</taxon>
        <taxon>Lecanoromycetidae</taxon>
        <taxon>Lecanorales</taxon>
        <taxon>Lecanorineae</taxon>
        <taxon>Parmeliaceae</taxon>
        <taxon>Letharia</taxon>
    </lineage>
</organism>
<name>A0A8H6CP36_9LECA</name>
<dbReference type="RefSeq" id="XP_037158917.1">
    <property type="nucleotide sequence ID" value="XM_037314142.1"/>
</dbReference>
<dbReference type="EMBL" id="JACCJC010000087">
    <property type="protein sequence ID" value="KAF6226766.1"/>
    <property type="molecule type" value="Genomic_DNA"/>
</dbReference>
<dbReference type="Proteomes" id="UP000578531">
    <property type="component" value="Unassembled WGS sequence"/>
</dbReference>
<dbReference type="OrthoDB" id="3350591at2759"/>
<reference evidence="1 2" key="1">
    <citation type="journal article" date="2020" name="Genomics">
        <title>Complete, high-quality genomes from long-read metagenomic sequencing of two wolf lichen thalli reveals enigmatic genome architecture.</title>
        <authorList>
            <person name="McKenzie S.K."/>
            <person name="Walston R.F."/>
            <person name="Allen J.L."/>
        </authorList>
    </citation>
    <scope>NUCLEOTIDE SEQUENCE [LARGE SCALE GENOMIC DNA]</scope>
    <source>
        <strain evidence="1">WasteWater2</strain>
    </source>
</reference>